<accession>A0A410MJ57</accession>
<dbReference type="NCBIfam" id="NF041667">
    <property type="entry name" value="GvpU"/>
    <property type="match status" value="1"/>
</dbReference>
<dbReference type="KEGG" id="hli:HLI_16360"/>
<organism evidence="1 2">
    <name type="scientific">Halobacillus litoralis</name>
    <dbReference type="NCBI Taxonomy" id="45668"/>
    <lineage>
        <taxon>Bacteria</taxon>
        <taxon>Bacillati</taxon>
        <taxon>Bacillota</taxon>
        <taxon>Bacilli</taxon>
        <taxon>Bacillales</taxon>
        <taxon>Bacillaceae</taxon>
        <taxon>Halobacillus</taxon>
    </lineage>
</organism>
<dbReference type="EMBL" id="CP026118">
    <property type="protein sequence ID" value="QAS54685.1"/>
    <property type="molecule type" value="Genomic_DNA"/>
</dbReference>
<gene>
    <name evidence="1" type="ORF">HLI_16360</name>
</gene>
<proteinExistence type="predicted"/>
<name>A0A410MJ57_9BACI</name>
<reference evidence="1 2" key="1">
    <citation type="submission" date="2018-01" db="EMBL/GenBank/DDBJ databases">
        <title>The whole genome sequencing and assembly of Halobacillus litoralis ERB031 strain.</title>
        <authorList>
            <person name="Lee S.-J."/>
            <person name="Park M.-K."/>
            <person name="Kim J.-Y."/>
            <person name="Lee Y.-J."/>
            <person name="Yi H."/>
            <person name="Bahn Y.-S."/>
            <person name="Kim J.F."/>
            <person name="Lee D.-W."/>
        </authorList>
    </citation>
    <scope>NUCLEOTIDE SEQUENCE [LARGE SCALE GENOMIC DNA]</scope>
    <source>
        <strain evidence="1 2">ERB 031</strain>
    </source>
</reference>
<dbReference type="AlphaFoldDB" id="A0A410MJ57"/>
<dbReference type="OrthoDB" id="2404709at2"/>
<dbReference type="InterPro" id="IPR049644">
    <property type="entry name" value="GvpU-like"/>
</dbReference>
<sequence>MDNLLKNFVKAANQHDFSLDITLNVDGALITGKTVSAQKYLEYLSNNFEDGNEISQTLSEQLAEASQREYDHDDVQYIHLENAQVYNGDSQPTPSEGDFYWRGKLQEIDGFFLGKIDAKTE</sequence>
<dbReference type="RefSeq" id="WP_128525930.1">
    <property type="nucleotide sequence ID" value="NZ_CANLVY010000001.1"/>
</dbReference>
<evidence type="ECO:0000313" key="1">
    <source>
        <dbReference type="EMBL" id="QAS54685.1"/>
    </source>
</evidence>
<dbReference type="Proteomes" id="UP000287756">
    <property type="component" value="Chromosome"/>
</dbReference>
<evidence type="ECO:0000313" key="2">
    <source>
        <dbReference type="Proteomes" id="UP000287756"/>
    </source>
</evidence>
<protein>
    <submittedName>
        <fullName evidence="1">Gas vesicle protein GvpU</fullName>
    </submittedName>
</protein>